<evidence type="ECO:0000313" key="4">
    <source>
        <dbReference type="Proteomes" id="UP000837803"/>
    </source>
</evidence>
<organism evidence="3 4">
    <name type="scientific">Neolewinella maritima</name>
    <dbReference type="NCBI Taxonomy" id="1383882"/>
    <lineage>
        <taxon>Bacteria</taxon>
        <taxon>Pseudomonadati</taxon>
        <taxon>Bacteroidota</taxon>
        <taxon>Saprospiria</taxon>
        <taxon>Saprospirales</taxon>
        <taxon>Lewinellaceae</taxon>
        <taxon>Neolewinella</taxon>
    </lineage>
</organism>
<reference evidence="3" key="1">
    <citation type="submission" date="2021-12" db="EMBL/GenBank/DDBJ databases">
        <authorList>
            <person name="Rodrigo-Torres L."/>
            <person name="Arahal R. D."/>
            <person name="Lucena T."/>
        </authorList>
    </citation>
    <scope>NUCLEOTIDE SEQUENCE</scope>
    <source>
        <strain evidence="3">CECT 8419</strain>
    </source>
</reference>
<proteinExistence type="predicted"/>
<evidence type="ECO:0000259" key="2">
    <source>
        <dbReference type="Pfam" id="PF05713"/>
    </source>
</evidence>
<feature type="domain" description="Bacterial mobilisation" evidence="2">
    <location>
        <begin position="133"/>
        <end position="166"/>
    </location>
</feature>
<keyword evidence="4" id="KW-1185">Reference proteome</keyword>
<evidence type="ECO:0000313" key="3">
    <source>
        <dbReference type="EMBL" id="CAH1002613.1"/>
    </source>
</evidence>
<name>A0ABN8FE44_9BACT</name>
<gene>
    <name evidence="3" type="ORF">LEM8419_03485</name>
</gene>
<dbReference type="InterPro" id="IPR008687">
    <property type="entry name" value="MobC"/>
</dbReference>
<sequence>MHMHIARCDFSWKKSSPIFSQLNSILSFGRRCSKLARPELSKRSTALRSKATIVSKNNRKGRPLKAATEKLTYRTEVNLSKGEYDAVMADYDPIFYPTKTAYLRARVVDKNIKKRVVNANLERLEQTLVNSNEELNKLGVNINQIARHLNTYKSAEYKSEVLSLLQLFLSAEKVMYEMQGTIHEIHEKW</sequence>
<protein>
    <recommendedName>
        <fullName evidence="2">Bacterial mobilisation domain-containing protein</fullName>
    </recommendedName>
</protein>
<keyword evidence="1" id="KW-0175">Coiled coil</keyword>
<feature type="coiled-coil region" evidence="1">
    <location>
        <begin position="114"/>
        <end position="141"/>
    </location>
</feature>
<accession>A0ABN8FE44</accession>
<dbReference type="EMBL" id="CAKLPZ010000006">
    <property type="protein sequence ID" value="CAH1002613.1"/>
    <property type="molecule type" value="Genomic_DNA"/>
</dbReference>
<dbReference type="Pfam" id="PF05713">
    <property type="entry name" value="MobC"/>
    <property type="match status" value="1"/>
</dbReference>
<evidence type="ECO:0000256" key="1">
    <source>
        <dbReference type="SAM" id="Coils"/>
    </source>
</evidence>
<comment type="caution">
    <text evidence="3">The sequence shown here is derived from an EMBL/GenBank/DDBJ whole genome shotgun (WGS) entry which is preliminary data.</text>
</comment>
<dbReference type="Proteomes" id="UP000837803">
    <property type="component" value="Unassembled WGS sequence"/>
</dbReference>